<dbReference type="RefSeq" id="WP_154740361.1">
    <property type="nucleotide sequence ID" value="NZ_WMBQ01000002.1"/>
</dbReference>
<protein>
    <recommendedName>
        <fullName evidence="4">Porin</fullName>
    </recommendedName>
</protein>
<evidence type="ECO:0000313" key="3">
    <source>
        <dbReference type="Proteomes" id="UP000440694"/>
    </source>
</evidence>
<accession>A0A6I3KL52</accession>
<proteinExistence type="predicted"/>
<dbReference type="NCBIfam" id="TIGR02001">
    <property type="entry name" value="gcw_chp"/>
    <property type="match status" value="1"/>
</dbReference>
<dbReference type="Proteomes" id="UP000440694">
    <property type="component" value="Unassembled WGS sequence"/>
</dbReference>
<evidence type="ECO:0000313" key="2">
    <source>
        <dbReference type="EMBL" id="MTD95874.1"/>
    </source>
</evidence>
<organism evidence="2 3">
    <name type="scientific">Hyphomicrobium album</name>
    <dbReference type="NCBI Taxonomy" id="2665159"/>
    <lineage>
        <taxon>Bacteria</taxon>
        <taxon>Pseudomonadati</taxon>
        <taxon>Pseudomonadota</taxon>
        <taxon>Alphaproteobacteria</taxon>
        <taxon>Hyphomicrobiales</taxon>
        <taxon>Hyphomicrobiaceae</taxon>
        <taxon>Hyphomicrobium</taxon>
    </lineage>
</organism>
<gene>
    <name evidence="2" type="ORF">GIW81_16165</name>
</gene>
<name>A0A6I3KL52_9HYPH</name>
<dbReference type="Pfam" id="PF09694">
    <property type="entry name" value="Gcw_chp"/>
    <property type="match status" value="1"/>
</dbReference>
<keyword evidence="3" id="KW-1185">Reference proteome</keyword>
<dbReference type="InterPro" id="IPR010239">
    <property type="entry name" value="CHP02001"/>
</dbReference>
<feature type="signal peptide" evidence="1">
    <location>
        <begin position="1"/>
        <end position="27"/>
    </location>
</feature>
<comment type="caution">
    <text evidence="2">The sequence shown here is derived from an EMBL/GenBank/DDBJ whole genome shotgun (WGS) entry which is preliminary data.</text>
</comment>
<evidence type="ECO:0000256" key="1">
    <source>
        <dbReference type="SAM" id="SignalP"/>
    </source>
</evidence>
<reference evidence="2 3" key="1">
    <citation type="submission" date="2019-11" db="EMBL/GenBank/DDBJ databases">
        <title>Identification of a novel strain.</title>
        <authorList>
            <person name="Xu Q."/>
            <person name="Wang G."/>
        </authorList>
    </citation>
    <scope>NUCLEOTIDE SEQUENCE [LARGE SCALE GENOMIC DNA]</scope>
    <source>
        <strain evidence="3">xq</strain>
    </source>
</reference>
<feature type="chain" id="PRO_5026178885" description="Porin" evidence="1">
    <location>
        <begin position="28"/>
        <end position="277"/>
    </location>
</feature>
<dbReference type="EMBL" id="WMBQ01000002">
    <property type="protein sequence ID" value="MTD95874.1"/>
    <property type="molecule type" value="Genomic_DNA"/>
</dbReference>
<dbReference type="AlphaFoldDB" id="A0A6I3KL52"/>
<sequence>MAESRKVTKLFGAAGAALLALSGAALADGYEGSIKDAPADEGRKFTYSFSITGTSDYVFRGISQTDNDPTLQGAINIGYGIFYAGVWGSGLDFEYFGNDAEVELDWYGGIKPTWGPLTFDFGIIYYTYPGSNYVGGVPPELPYIEYKAGVSGSPITNLALGATVYYSDDSYAETGEVWTVEGTAAYTFHAIGPFTPTISGTVGHVEGDDPAYLTFNGFDSYTYWNAGIALAVEKLTFDFRYWDTDGAENPVSTTGFSSCVNDLCGERFVFSATVALP</sequence>
<evidence type="ECO:0008006" key="4">
    <source>
        <dbReference type="Google" id="ProtNLM"/>
    </source>
</evidence>
<keyword evidence="1" id="KW-0732">Signal</keyword>